<name>A0AAD9RQU6_9HYME</name>
<evidence type="ECO:0000256" key="2">
    <source>
        <dbReference type="SAM" id="SignalP"/>
    </source>
</evidence>
<dbReference type="SUPFAM" id="SSF57095">
    <property type="entry name" value="Scorpion toxin-like"/>
    <property type="match status" value="1"/>
</dbReference>
<keyword evidence="2" id="KW-0732">Signal</keyword>
<gene>
    <name evidence="4" type="ORF">KPH14_009564</name>
</gene>
<comment type="caution">
    <text evidence="4">The sequence shown here is derived from an EMBL/GenBank/DDBJ whole genome shotgun (WGS) entry which is preliminary data.</text>
</comment>
<feature type="signal peptide" evidence="2">
    <location>
        <begin position="1"/>
        <end position="19"/>
    </location>
</feature>
<dbReference type="Pfam" id="PF01097">
    <property type="entry name" value="Defensin_2"/>
    <property type="match status" value="1"/>
</dbReference>
<accession>A0AAD9RQU6</accession>
<sequence length="89" mass="9835">MKLYFVLAFLLVALTAVLAAPIVDEDDLENQHKTDIINVNDVHPRNKRATCQISGVIGDWVGDSACFAHCLWLGHIHGGHCQRGTCYCD</sequence>
<feature type="domain" description="Invertebrate defensins family profile" evidence="3">
    <location>
        <begin position="61"/>
        <end position="88"/>
    </location>
</feature>
<keyword evidence="5" id="KW-1185">Reference proteome</keyword>
<dbReference type="InterPro" id="IPR036574">
    <property type="entry name" value="Scorpion_toxin-like_sf"/>
</dbReference>
<dbReference type="Proteomes" id="UP001258017">
    <property type="component" value="Unassembled WGS sequence"/>
</dbReference>
<evidence type="ECO:0000313" key="4">
    <source>
        <dbReference type="EMBL" id="KAK2583626.1"/>
    </source>
</evidence>
<protein>
    <recommendedName>
        <fullName evidence="3">Invertebrate defensins family profile domain-containing protein</fullName>
    </recommendedName>
</protein>
<proteinExistence type="predicted"/>
<dbReference type="InterPro" id="IPR001542">
    <property type="entry name" value="Defensin_invertebrate/fungal"/>
</dbReference>
<evidence type="ECO:0000259" key="3">
    <source>
        <dbReference type="Pfam" id="PF01097"/>
    </source>
</evidence>
<reference evidence="4" key="1">
    <citation type="submission" date="2021-08" db="EMBL/GenBank/DDBJ databases">
        <authorList>
            <person name="Misof B."/>
            <person name="Oliver O."/>
            <person name="Podsiadlowski L."/>
            <person name="Donath A."/>
            <person name="Peters R."/>
            <person name="Mayer C."/>
            <person name="Rust J."/>
            <person name="Gunkel S."/>
            <person name="Lesny P."/>
            <person name="Martin S."/>
            <person name="Oeyen J.P."/>
            <person name="Petersen M."/>
            <person name="Panagiotis P."/>
            <person name="Wilbrandt J."/>
            <person name="Tanja T."/>
        </authorList>
    </citation>
    <scope>NUCLEOTIDE SEQUENCE</scope>
    <source>
        <strain evidence="4">GBR_01_08_01A</strain>
        <tissue evidence="4">Thorax + abdomen</tissue>
    </source>
</reference>
<organism evidence="4 5">
    <name type="scientific">Odynerus spinipes</name>
    <dbReference type="NCBI Taxonomy" id="1348599"/>
    <lineage>
        <taxon>Eukaryota</taxon>
        <taxon>Metazoa</taxon>
        <taxon>Ecdysozoa</taxon>
        <taxon>Arthropoda</taxon>
        <taxon>Hexapoda</taxon>
        <taxon>Insecta</taxon>
        <taxon>Pterygota</taxon>
        <taxon>Neoptera</taxon>
        <taxon>Endopterygota</taxon>
        <taxon>Hymenoptera</taxon>
        <taxon>Apocrita</taxon>
        <taxon>Aculeata</taxon>
        <taxon>Vespoidea</taxon>
        <taxon>Vespidae</taxon>
        <taxon>Eumeninae</taxon>
        <taxon>Odynerus</taxon>
    </lineage>
</organism>
<dbReference type="GO" id="GO:0006952">
    <property type="term" value="P:defense response"/>
    <property type="evidence" value="ECO:0007669"/>
    <property type="project" value="InterPro"/>
</dbReference>
<dbReference type="AlphaFoldDB" id="A0AAD9RQU6"/>
<evidence type="ECO:0000313" key="5">
    <source>
        <dbReference type="Proteomes" id="UP001258017"/>
    </source>
</evidence>
<evidence type="ECO:0000256" key="1">
    <source>
        <dbReference type="ARBA" id="ARBA00023157"/>
    </source>
</evidence>
<feature type="chain" id="PRO_5042047352" description="Invertebrate defensins family profile domain-containing protein" evidence="2">
    <location>
        <begin position="20"/>
        <end position="89"/>
    </location>
</feature>
<reference evidence="4" key="2">
    <citation type="journal article" date="2023" name="Commun. Biol.">
        <title>Intrasexual cuticular hydrocarbon dimorphism in a wasp sheds light on hydrocarbon biosynthesis genes in Hymenoptera.</title>
        <authorList>
            <person name="Moris V.C."/>
            <person name="Podsiadlowski L."/>
            <person name="Martin S."/>
            <person name="Oeyen J.P."/>
            <person name="Donath A."/>
            <person name="Petersen M."/>
            <person name="Wilbrandt J."/>
            <person name="Misof B."/>
            <person name="Liedtke D."/>
            <person name="Thamm M."/>
            <person name="Scheiner R."/>
            <person name="Schmitt T."/>
            <person name="Niehuis O."/>
        </authorList>
    </citation>
    <scope>NUCLEOTIDE SEQUENCE</scope>
    <source>
        <strain evidence="4">GBR_01_08_01A</strain>
    </source>
</reference>
<keyword evidence="1" id="KW-1015">Disulfide bond</keyword>
<dbReference type="Gene3D" id="3.30.30.10">
    <property type="entry name" value="Knottin, scorpion toxin-like"/>
    <property type="match status" value="1"/>
</dbReference>
<dbReference type="GO" id="GO:0051707">
    <property type="term" value="P:response to other organism"/>
    <property type="evidence" value="ECO:0007669"/>
    <property type="project" value="UniProtKB-ARBA"/>
</dbReference>
<dbReference type="EMBL" id="JAIFRP010000030">
    <property type="protein sequence ID" value="KAK2583626.1"/>
    <property type="molecule type" value="Genomic_DNA"/>
</dbReference>